<organism evidence="10 11">
    <name type="scientific">Monosiga brevicollis</name>
    <name type="common">Choanoflagellate</name>
    <dbReference type="NCBI Taxonomy" id="81824"/>
    <lineage>
        <taxon>Eukaryota</taxon>
        <taxon>Choanoflagellata</taxon>
        <taxon>Craspedida</taxon>
        <taxon>Salpingoecidae</taxon>
        <taxon>Monosiga</taxon>
    </lineage>
</organism>
<dbReference type="Proteomes" id="UP000001357">
    <property type="component" value="Unassembled WGS sequence"/>
</dbReference>
<dbReference type="Pfam" id="PF17801">
    <property type="entry name" value="Melibiase_C"/>
    <property type="match status" value="1"/>
</dbReference>
<comment type="catalytic activity">
    <reaction evidence="1 7">
        <text>Hydrolysis of terminal, non-reducing alpha-D-galactose residues in alpha-D-galactosides, including galactose oligosaccharides, galactomannans and galactolipids.</text>
        <dbReference type="EC" id="3.2.1.22"/>
    </reaction>
</comment>
<evidence type="ECO:0000256" key="7">
    <source>
        <dbReference type="RuleBase" id="RU361168"/>
    </source>
</evidence>
<proteinExistence type="inferred from homology"/>
<dbReference type="EC" id="3.2.1.22" evidence="3 7"/>
<evidence type="ECO:0000313" key="10">
    <source>
        <dbReference type="EMBL" id="EDQ91262.1"/>
    </source>
</evidence>
<dbReference type="InParanoid" id="A9UTK5"/>
<dbReference type="Gene3D" id="3.20.20.70">
    <property type="entry name" value="Aldolase class I"/>
    <property type="match status" value="1"/>
</dbReference>
<evidence type="ECO:0000256" key="5">
    <source>
        <dbReference type="ARBA" id="ARBA00022801"/>
    </source>
</evidence>
<dbReference type="SUPFAM" id="SSF51445">
    <property type="entry name" value="(Trans)glycosidases"/>
    <property type="match status" value="1"/>
</dbReference>
<keyword evidence="6 7" id="KW-0326">Glycosidase</keyword>
<name>A9UTK5_MONBE</name>
<dbReference type="STRING" id="81824.A9UTK5"/>
<dbReference type="RefSeq" id="XP_001743684.1">
    <property type="nucleotide sequence ID" value="XM_001743632.1"/>
</dbReference>
<dbReference type="InterPro" id="IPR041233">
    <property type="entry name" value="Melibiase_C"/>
</dbReference>
<dbReference type="Pfam" id="PF16499">
    <property type="entry name" value="Melibiase_2"/>
    <property type="match status" value="1"/>
</dbReference>
<evidence type="ECO:0000256" key="6">
    <source>
        <dbReference type="ARBA" id="ARBA00023295"/>
    </source>
</evidence>
<feature type="domain" description="Alpha galactosidase C-terminal" evidence="9">
    <location>
        <begin position="367"/>
        <end position="433"/>
    </location>
</feature>
<feature type="signal peptide" evidence="8">
    <location>
        <begin position="1"/>
        <end position="18"/>
    </location>
</feature>
<accession>A9UTK5</accession>
<dbReference type="CDD" id="cd14792">
    <property type="entry name" value="GH27"/>
    <property type="match status" value="1"/>
</dbReference>
<dbReference type="PANTHER" id="PTHR11452">
    <property type="entry name" value="ALPHA-GALACTOSIDASE/ALPHA-N-ACETYLGALACTOSAMINIDASE"/>
    <property type="match status" value="1"/>
</dbReference>
<dbReference type="eggNOG" id="KOG2366">
    <property type="taxonomic scope" value="Eukaryota"/>
</dbReference>
<comment type="similarity">
    <text evidence="2 7">Belongs to the glycosyl hydrolase 27 family.</text>
</comment>
<protein>
    <recommendedName>
        <fullName evidence="3 7">Alpha-galactosidase</fullName>
        <ecNumber evidence="3 7">3.2.1.22</ecNumber>
    </recommendedName>
    <alternativeName>
        <fullName evidence="7">Melibiase</fullName>
    </alternativeName>
</protein>
<dbReference type="InterPro" id="IPR017853">
    <property type="entry name" value="GH"/>
</dbReference>
<dbReference type="InterPro" id="IPR002241">
    <property type="entry name" value="Glyco_hydro_27"/>
</dbReference>
<dbReference type="AlphaFoldDB" id="A9UTK5"/>
<feature type="chain" id="PRO_5002744414" description="Alpha-galactosidase" evidence="8">
    <location>
        <begin position="19"/>
        <end position="437"/>
    </location>
</feature>
<gene>
    <name evidence="10" type="ORF">MONBRDRAFT_23493</name>
</gene>
<evidence type="ECO:0000256" key="4">
    <source>
        <dbReference type="ARBA" id="ARBA00022729"/>
    </source>
</evidence>
<dbReference type="PRINTS" id="PR00740">
    <property type="entry name" value="GLHYDRLASE27"/>
</dbReference>
<keyword evidence="11" id="KW-1185">Reference proteome</keyword>
<dbReference type="EMBL" id="CH991545">
    <property type="protein sequence ID" value="EDQ91262.1"/>
    <property type="molecule type" value="Genomic_DNA"/>
</dbReference>
<dbReference type="InterPro" id="IPR013780">
    <property type="entry name" value="Glyco_hydro_b"/>
</dbReference>
<keyword evidence="7" id="KW-1015">Disulfide bond</keyword>
<dbReference type="GeneID" id="5889072"/>
<evidence type="ECO:0000256" key="1">
    <source>
        <dbReference type="ARBA" id="ARBA00001255"/>
    </source>
</evidence>
<dbReference type="GO" id="GO:0005975">
    <property type="term" value="P:carbohydrate metabolic process"/>
    <property type="evidence" value="ECO:0007669"/>
    <property type="project" value="InterPro"/>
</dbReference>
<dbReference type="InterPro" id="IPR013785">
    <property type="entry name" value="Aldolase_TIM"/>
</dbReference>
<dbReference type="PANTHER" id="PTHR11452:SF42">
    <property type="entry name" value="ALPHA-GALACTOSIDASE"/>
    <property type="match status" value="1"/>
</dbReference>
<evidence type="ECO:0000256" key="2">
    <source>
        <dbReference type="ARBA" id="ARBA00009743"/>
    </source>
</evidence>
<dbReference type="GO" id="GO:0004557">
    <property type="term" value="F:alpha-galactosidase activity"/>
    <property type="evidence" value="ECO:0007669"/>
    <property type="project" value="UniProtKB-EC"/>
</dbReference>
<dbReference type="SUPFAM" id="SSF51011">
    <property type="entry name" value="Glycosyl hydrolase domain"/>
    <property type="match status" value="1"/>
</dbReference>
<sequence length="437" mass="47726">MRALSFVALLLLAAAAMGGTILAPVPPKGWNSWNVFEWNGGNFSEAEFRETAQAMAKVLLPFGYDTITVDEFWESANAAAGLSGSIDEYGRALPDQRLWPSAAQGQGFKPMADLAHSLGLQFGIHVLHTIPTDAINAKSPILNGFGYTVDQIAVPHPCPWNTGWFGVNMSHPAGQAYINSLYELYASWDIDFIKNDCTFGSNLDVSNIRAVRIAMDRTGHDFVYSLSPGDTATFDKALLVSSLANLYRVTGDWHGGDYTEHFQIAAEVHTLIQAPGSQGYSWPDLDMLSNTLANDADQRFQMTLWCMARSPLIIGTDIRNATAQDLWYYTNRDLLAINTHSKNNQPLNATASDGSSNAYAWSAVSTTQSDSYYLALFNNGGVNMTVTADARAVIGERACRARDLWSNTTIANFGHAGQFSASLNPHASVVWQLDQCQ</sequence>
<evidence type="ECO:0000256" key="8">
    <source>
        <dbReference type="SAM" id="SignalP"/>
    </source>
</evidence>
<keyword evidence="5 7" id="KW-0378">Hydrolase</keyword>
<keyword evidence="4 8" id="KW-0732">Signal</keyword>
<evidence type="ECO:0000259" key="9">
    <source>
        <dbReference type="Pfam" id="PF17801"/>
    </source>
</evidence>
<dbReference type="Gene3D" id="2.60.40.1180">
    <property type="entry name" value="Golgi alpha-mannosidase II"/>
    <property type="match status" value="1"/>
</dbReference>
<evidence type="ECO:0000256" key="3">
    <source>
        <dbReference type="ARBA" id="ARBA00012755"/>
    </source>
</evidence>
<dbReference type="KEGG" id="mbr:MONBRDRAFT_23493"/>
<evidence type="ECO:0000313" key="11">
    <source>
        <dbReference type="Proteomes" id="UP000001357"/>
    </source>
</evidence>
<reference evidence="10 11" key="1">
    <citation type="journal article" date="2008" name="Nature">
        <title>The genome of the choanoflagellate Monosiga brevicollis and the origin of metazoans.</title>
        <authorList>
            <consortium name="JGI Sequencing"/>
            <person name="King N."/>
            <person name="Westbrook M.J."/>
            <person name="Young S.L."/>
            <person name="Kuo A."/>
            <person name="Abedin M."/>
            <person name="Chapman J."/>
            <person name="Fairclough S."/>
            <person name="Hellsten U."/>
            <person name="Isogai Y."/>
            <person name="Letunic I."/>
            <person name="Marr M."/>
            <person name="Pincus D."/>
            <person name="Putnam N."/>
            <person name="Rokas A."/>
            <person name="Wright K.J."/>
            <person name="Zuzow R."/>
            <person name="Dirks W."/>
            <person name="Good M."/>
            <person name="Goodstein D."/>
            <person name="Lemons D."/>
            <person name="Li W."/>
            <person name="Lyons J.B."/>
            <person name="Morris A."/>
            <person name="Nichols S."/>
            <person name="Richter D.J."/>
            <person name="Salamov A."/>
            <person name="Bork P."/>
            <person name="Lim W.A."/>
            <person name="Manning G."/>
            <person name="Miller W.T."/>
            <person name="McGinnis W."/>
            <person name="Shapiro H."/>
            <person name="Tjian R."/>
            <person name="Grigoriev I.V."/>
            <person name="Rokhsar D."/>
        </authorList>
    </citation>
    <scope>NUCLEOTIDE SEQUENCE [LARGE SCALE GENOMIC DNA]</scope>
    <source>
        <strain evidence="11">MX1 / ATCC 50154</strain>
    </source>
</reference>